<comment type="catalytic activity">
    <reaction evidence="12">
        <text>L-threonyl-[protein] + ATP = O-phospho-L-threonyl-[protein] + ADP + H(+)</text>
        <dbReference type="Rhea" id="RHEA:46608"/>
        <dbReference type="Rhea" id="RHEA-COMP:11060"/>
        <dbReference type="Rhea" id="RHEA-COMP:11605"/>
        <dbReference type="ChEBI" id="CHEBI:15378"/>
        <dbReference type="ChEBI" id="CHEBI:30013"/>
        <dbReference type="ChEBI" id="CHEBI:30616"/>
        <dbReference type="ChEBI" id="CHEBI:61977"/>
        <dbReference type="ChEBI" id="CHEBI:456216"/>
        <dbReference type="EC" id="2.7.11.1"/>
    </reaction>
</comment>
<evidence type="ECO:0000256" key="13">
    <source>
        <dbReference type="ARBA" id="ARBA00048679"/>
    </source>
</evidence>
<organism evidence="18 19">
    <name type="scientific">Rubus argutus</name>
    <name type="common">Southern blackberry</name>
    <dbReference type="NCBI Taxonomy" id="59490"/>
    <lineage>
        <taxon>Eukaryota</taxon>
        <taxon>Viridiplantae</taxon>
        <taxon>Streptophyta</taxon>
        <taxon>Embryophyta</taxon>
        <taxon>Tracheophyta</taxon>
        <taxon>Spermatophyta</taxon>
        <taxon>Magnoliopsida</taxon>
        <taxon>eudicotyledons</taxon>
        <taxon>Gunneridae</taxon>
        <taxon>Pentapetalae</taxon>
        <taxon>rosids</taxon>
        <taxon>fabids</taxon>
        <taxon>Rosales</taxon>
        <taxon>Rosaceae</taxon>
        <taxon>Rosoideae</taxon>
        <taxon>Rosoideae incertae sedis</taxon>
        <taxon>Rubus</taxon>
    </lineage>
</organism>
<evidence type="ECO:0000256" key="2">
    <source>
        <dbReference type="ARBA" id="ARBA00012513"/>
    </source>
</evidence>
<evidence type="ECO:0000256" key="4">
    <source>
        <dbReference type="ARBA" id="ARBA00022527"/>
    </source>
</evidence>
<dbReference type="FunFam" id="1.10.510.10:FF:000173">
    <property type="entry name" value="proline-rich receptor-like protein kinase PERK8"/>
    <property type="match status" value="1"/>
</dbReference>
<dbReference type="GO" id="GO:0005886">
    <property type="term" value="C:plasma membrane"/>
    <property type="evidence" value="ECO:0007669"/>
    <property type="project" value="UniProtKB-SubCell"/>
</dbReference>
<dbReference type="Gene3D" id="1.10.510.10">
    <property type="entry name" value="Transferase(Phosphotransferase) domain 1"/>
    <property type="match status" value="1"/>
</dbReference>
<feature type="binding site" evidence="14">
    <location>
        <position position="487"/>
    </location>
    <ligand>
        <name>ATP</name>
        <dbReference type="ChEBI" id="CHEBI:30616"/>
    </ligand>
</feature>
<dbReference type="PANTHER" id="PTHR47982:SF45">
    <property type="entry name" value="NON-SPECIFIC SERINE_THREONINE PROTEIN KINASE"/>
    <property type="match status" value="1"/>
</dbReference>
<evidence type="ECO:0000259" key="17">
    <source>
        <dbReference type="PROSITE" id="PS50011"/>
    </source>
</evidence>
<dbReference type="InterPro" id="IPR017441">
    <property type="entry name" value="Protein_kinase_ATP_BS"/>
</dbReference>
<gene>
    <name evidence="18" type="ORF">M0R45_021987</name>
</gene>
<comment type="subcellular location">
    <subcellularLocation>
        <location evidence="1">Cell membrane</location>
        <topology evidence="1">Single-pass membrane protein</topology>
    </subcellularLocation>
</comment>
<evidence type="ECO:0000256" key="1">
    <source>
        <dbReference type="ARBA" id="ARBA00004162"/>
    </source>
</evidence>
<keyword evidence="3" id="KW-1003">Cell membrane</keyword>
<dbReference type="SMART" id="SM00220">
    <property type="entry name" value="S_TKc"/>
    <property type="match status" value="1"/>
</dbReference>
<dbReference type="AlphaFoldDB" id="A0AAW1XFX6"/>
<dbReference type="InterPro" id="IPR047117">
    <property type="entry name" value="PERK1-13-like"/>
</dbReference>
<proteinExistence type="predicted"/>
<keyword evidence="10 16" id="KW-1133">Transmembrane helix</keyword>
<evidence type="ECO:0000256" key="6">
    <source>
        <dbReference type="ARBA" id="ARBA00022692"/>
    </source>
</evidence>
<keyword evidence="4" id="KW-0723">Serine/threonine-protein kinase</keyword>
<evidence type="ECO:0000256" key="7">
    <source>
        <dbReference type="ARBA" id="ARBA00022741"/>
    </source>
</evidence>
<feature type="compositionally biased region" description="Pro residues" evidence="15">
    <location>
        <begin position="42"/>
        <end position="70"/>
    </location>
</feature>
<feature type="region of interest" description="Disordered" evidence="15">
    <location>
        <begin position="1"/>
        <end position="350"/>
    </location>
</feature>
<evidence type="ECO:0000256" key="8">
    <source>
        <dbReference type="ARBA" id="ARBA00022777"/>
    </source>
</evidence>
<feature type="transmembrane region" description="Helical" evidence="16">
    <location>
        <begin position="354"/>
        <end position="379"/>
    </location>
</feature>
<keyword evidence="19" id="KW-1185">Reference proteome</keyword>
<feature type="region of interest" description="Disordered" evidence="15">
    <location>
        <begin position="407"/>
        <end position="438"/>
    </location>
</feature>
<dbReference type="InterPro" id="IPR001245">
    <property type="entry name" value="Ser-Thr/Tyr_kinase_cat_dom"/>
</dbReference>
<dbReference type="GO" id="GO:0005524">
    <property type="term" value="F:ATP binding"/>
    <property type="evidence" value="ECO:0007669"/>
    <property type="project" value="UniProtKB-UniRule"/>
</dbReference>
<dbReference type="InterPro" id="IPR011009">
    <property type="entry name" value="Kinase-like_dom_sf"/>
</dbReference>
<feature type="compositionally biased region" description="Low complexity" evidence="15">
    <location>
        <begin position="32"/>
        <end position="41"/>
    </location>
</feature>
<comment type="caution">
    <text evidence="18">The sequence shown here is derived from an EMBL/GenBank/DDBJ whole genome shotgun (WGS) entry which is preliminary data.</text>
</comment>
<reference evidence="18 19" key="1">
    <citation type="journal article" date="2023" name="G3 (Bethesda)">
        <title>A chromosome-length genome assembly and annotation of blackberry (Rubus argutus, cv. 'Hillquist').</title>
        <authorList>
            <person name="Bruna T."/>
            <person name="Aryal R."/>
            <person name="Dudchenko O."/>
            <person name="Sargent D.J."/>
            <person name="Mead D."/>
            <person name="Buti M."/>
            <person name="Cavallini A."/>
            <person name="Hytonen T."/>
            <person name="Andres J."/>
            <person name="Pham M."/>
            <person name="Weisz D."/>
            <person name="Mascagni F."/>
            <person name="Usai G."/>
            <person name="Natali L."/>
            <person name="Bassil N."/>
            <person name="Fernandez G.E."/>
            <person name="Lomsadze A."/>
            <person name="Armour M."/>
            <person name="Olukolu B."/>
            <person name="Poorten T."/>
            <person name="Britton C."/>
            <person name="Davik J."/>
            <person name="Ashrafi H."/>
            <person name="Aiden E.L."/>
            <person name="Borodovsky M."/>
            <person name="Worthington M."/>
        </authorList>
    </citation>
    <scope>NUCLEOTIDE SEQUENCE [LARGE SCALE GENOMIC DNA]</scope>
    <source>
        <strain evidence="18">PI 553951</strain>
    </source>
</reference>
<feature type="compositionally biased region" description="Low complexity" evidence="15">
    <location>
        <begin position="1"/>
        <end position="24"/>
    </location>
</feature>
<evidence type="ECO:0000256" key="9">
    <source>
        <dbReference type="ARBA" id="ARBA00022840"/>
    </source>
</evidence>
<evidence type="ECO:0000313" key="18">
    <source>
        <dbReference type="EMBL" id="KAK9934858.1"/>
    </source>
</evidence>
<evidence type="ECO:0000256" key="3">
    <source>
        <dbReference type="ARBA" id="ARBA00022475"/>
    </source>
</evidence>
<feature type="compositionally biased region" description="Pro residues" evidence="15">
    <location>
        <begin position="77"/>
        <end position="315"/>
    </location>
</feature>
<sequence length="789" mass="82266">MSATSPSPNSSPSAVPPASNATSTPPQPNVESPDSSNSTTQSPPPVVPSAPPPVVPSAPPPTTSSPPPNSSPSVPTQSPPVTPQSDPPTSPPPLPSSNVPPPTSNSPPPPSSDPPASSPPPPQPVSSPPPPTSNPPKSSPPPPTSNPPQSSPPPPSSTPPKTSPPPPTSNPPKSSPPPPTSSPPPPISSTPPKTSPPPPTSNPPKSSPPPPTSSPPKSSPPPPPPSSTPPKTSLPPPPSSKPPEKSPPSPSSKPPETSPPPPPTSKPPETSPPPTSKPPETSPTPPSTDPPKSSPPPPKSSAPPPTERLSPPPPSHDSTPPTSQIPSSPSNTSNSNNSSPNVSPSSNGTGNGGIGTGGVVAVSVVAVIIVLSFIAFAVWCMRRKQKKKVSGFGGYVVPSAMVSSPQSDSSSFLKAHSSAPLRGSGSGSDFVDSPAEPAGVGNSRPWFTYEELVKATNNFSSQNLLGEGGFGSVYKGVLPDEREVAVKQLKIGGSQGEREFKAEVETISRVHHRHLVSMVGYCISENQRLLVYEYVSNDTLYFHLHGVGKPVLDWATRVKVAAGAARGIAYLHEDCHPRIIHRDIKSSNILLDNNFEARVSDFGLAKLCLDANTHISTRVMGTFGYVAPEYASSGKLTEKSDVYSFGVVLLELITGRKAVDASQPLGDESLVEWARPLLSYALDNEEYEGLVDPRLEKNYVESEVFRLIEVAAACVRHSSAKRPRMGQVVRAFDSMATADLTNGMRVGESETFNSAQQSAEIRLFRRMAFGSQNYSTEFFSEGGGNSYVV</sequence>
<evidence type="ECO:0000256" key="10">
    <source>
        <dbReference type="ARBA" id="ARBA00022989"/>
    </source>
</evidence>
<dbReference type="Pfam" id="PF07714">
    <property type="entry name" value="PK_Tyr_Ser-Thr"/>
    <property type="match status" value="1"/>
</dbReference>
<dbReference type="GO" id="GO:0004674">
    <property type="term" value="F:protein serine/threonine kinase activity"/>
    <property type="evidence" value="ECO:0007669"/>
    <property type="project" value="UniProtKB-KW"/>
</dbReference>
<evidence type="ECO:0000256" key="12">
    <source>
        <dbReference type="ARBA" id="ARBA00047899"/>
    </source>
</evidence>
<dbReference type="PROSITE" id="PS00108">
    <property type="entry name" value="PROTEIN_KINASE_ST"/>
    <property type="match status" value="1"/>
</dbReference>
<evidence type="ECO:0000256" key="5">
    <source>
        <dbReference type="ARBA" id="ARBA00022679"/>
    </source>
</evidence>
<dbReference type="PROSITE" id="PS50011">
    <property type="entry name" value="PROTEIN_KINASE_DOM"/>
    <property type="match status" value="1"/>
</dbReference>
<protein>
    <recommendedName>
        <fullName evidence="2">non-specific serine/threonine protein kinase</fullName>
        <ecNumber evidence="2">2.7.11.1</ecNumber>
    </recommendedName>
</protein>
<feature type="compositionally biased region" description="Low complexity" evidence="15">
    <location>
        <begin position="316"/>
        <end position="348"/>
    </location>
</feature>
<dbReference type="SUPFAM" id="SSF56112">
    <property type="entry name" value="Protein kinase-like (PK-like)"/>
    <property type="match status" value="1"/>
</dbReference>
<dbReference type="Gene3D" id="3.30.200.20">
    <property type="entry name" value="Phosphorylase Kinase, domain 1"/>
    <property type="match status" value="1"/>
</dbReference>
<keyword evidence="11 16" id="KW-0472">Membrane</keyword>
<keyword evidence="6 16" id="KW-0812">Transmembrane</keyword>
<dbReference type="Proteomes" id="UP001457282">
    <property type="component" value="Unassembled WGS sequence"/>
</dbReference>
<evidence type="ECO:0000256" key="15">
    <source>
        <dbReference type="SAM" id="MobiDB-lite"/>
    </source>
</evidence>
<dbReference type="EC" id="2.7.11.1" evidence="2"/>
<evidence type="ECO:0000256" key="11">
    <source>
        <dbReference type="ARBA" id="ARBA00023136"/>
    </source>
</evidence>
<keyword evidence="9 14" id="KW-0067">ATP-binding</keyword>
<keyword evidence="8" id="KW-0418">Kinase</keyword>
<evidence type="ECO:0000313" key="19">
    <source>
        <dbReference type="Proteomes" id="UP001457282"/>
    </source>
</evidence>
<accession>A0AAW1XFX6</accession>
<comment type="catalytic activity">
    <reaction evidence="13">
        <text>L-seryl-[protein] + ATP = O-phospho-L-seryl-[protein] + ADP + H(+)</text>
        <dbReference type="Rhea" id="RHEA:17989"/>
        <dbReference type="Rhea" id="RHEA-COMP:9863"/>
        <dbReference type="Rhea" id="RHEA-COMP:11604"/>
        <dbReference type="ChEBI" id="CHEBI:15378"/>
        <dbReference type="ChEBI" id="CHEBI:29999"/>
        <dbReference type="ChEBI" id="CHEBI:30616"/>
        <dbReference type="ChEBI" id="CHEBI:83421"/>
        <dbReference type="ChEBI" id="CHEBI:456216"/>
        <dbReference type="EC" id="2.7.11.1"/>
    </reaction>
</comment>
<evidence type="ECO:0000256" key="14">
    <source>
        <dbReference type="PROSITE-ProRule" id="PRU10141"/>
    </source>
</evidence>
<dbReference type="InterPro" id="IPR008271">
    <property type="entry name" value="Ser/Thr_kinase_AS"/>
</dbReference>
<dbReference type="PROSITE" id="PS00107">
    <property type="entry name" value="PROTEIN_KINASE_ATP"/>
    <property type="match status" value="1"/>
</dbReference>
<dbReference type="EMBL" id="JBEDUW010000004">
    <property type="protein sequence ID" value="KAK9934858.1"/>
    <property type="molecule type" value="Genomic_DNA"/>
</dbReference>
<dbReference type="InterPro" id="IPR000719">
    <property type="entry name" value="Prot_kinase_dom"/>
</dbReference>
<dbReference type="PANTHER" id="PTHR47982">
    <property type="entry name" value="PROLINE-RICH RECEPTOR-LIKE PROTEIN KINASE PERK4"/>
    <property type="match status" value="1"/>
</dbReference>
<dbReference type="FunFam" id="3.30.200.20:FF:000212">
    <property type="entry name" value="Proline-rich receptor-like protein kinase PERK8"/>
    <property type="match status" value="1"/>
</dbReference>
<feature type="domain" description="Protein kinase" evidence="17">
    <location>
        <begin position="459"/>
        <end position="736"/>
    </location>
</feature>
<evidence type="ECO:0000256" key="16">
    <source>
        <dbReference type="SAM" id="Phobius"/>
    </source>
</evidence>
<keyword evidence="7 14" id="KW-0547">Nucleotide-binding</keyword>
<dbReference type="CDD" id="cd14066">
    <property type="entry name" value="STKc_IRAK"/>
    <property type="match status" value="1"/>
</dbReference>
<keyword evidence="5" id="KW-0808">Transferase</keyword>
<name>A0AAW1XFX6_RUBAR</name>